<evidence type="ECO:0000313" key="4">
    <source>
        <dbReference type="Proteomes" id="UP000274504"/>
    </source>
</evidence>
<proteinExistence type="predicted"/>
<reference evidence="3 4" key="2">
    <citation type="submission" date="2018-11" db="EMBL/GenBank/DDBJ databases">
        <authorList>
            <consortium name="Pathogen Informatics"/>
        </authorList>
    </citation>
    <scope>NUCLEOTIDE SEQUENCE [LARGE SCALE GENOMIC DNA]</scope>
</reference>
<accession>A0A0R3SBT3</accession>
<dbReference type="AlphaFoldDB" id="A0A0R3SBT3"/>
<feature type="compositionally biased region" description="Basic residues" evidence="1">
    <location>
        <begin position="279"/>
        <end position="296"/>
    </location>
</feature>
<gene>
    <name evidence="3" type="ORF">HDID_LOCUS1969</name>
</gene>
<evidence type="ECO:0000259" key="2">
    <source>
        <dbReference type="SMART" id="SM00441"/>
    </source>
</evidence>
<organism evidence="5">
    <name type="scientific">Hymenolepis diminuta</name>
    <name type="common">Rat tapeworm</name>
    <dbReference type="NCBI Taxonomy" id="6216"/>
    <lineage>
        <taxon>Eukaryota</taxon>
        <taxon>Metazoa</taxon>
        <taxon>Spiralia</taxon>
        <taxon>Lophotrochozoa</taxon>
        <taxon>Platyhelminthes</taxon>
        <taxon>Cestoda</taxon>
        <taxon>Eucestoda</taxon>
        <taxon>Cyclophyllidea</taxon>
        <taxon>Hymenolepididae</taxon>
        <taxon>Hymenolepis</taxon>
    </lineage>
</organism>
<reference evidence="5" key="1">
    <citation type="submission" date="2017-02" db="UniProtKB">
        <authorList>
            <consortium name="WormBaseParasite"/>
        </authorList>
    </citation>
    <scope>IDENTIFICATION</scope>
</reference>
<dbReference type="Gene3D" id="1.10.10.440">
    <property type="entry name" value="FF domain"/>
    <property type="match status" value="1"/>
</dbReference>
<sequence>MVLEDERCKTLDMGNVRIIFDGLMEKARNRDKERQREEARKMQKFEQAFVDMLRQADPPIETSTPWEVVAERFASDAAFNAITLQSERLRLFKEFLIQRDAFSGHEGKSNKSRSVRSRSRETRRSDAEEEDRRERSRDRERDQEPGGDNVSEDDRHKSTDKCSSRKHRKHRKHHRHHDSEDDSGSRKKHKKSKKSRSSRHGDGGSSAKSSKHRSRKRSHSAISEEEVEENRDHRREDTGEENGPSPAKRSALDEKDERESEKIVSEVSPVEEDVERTSSSKRRRRDSHCRHHRRRQATREDGEADSSDSVSSGAEGDD</sequence>
<feature type="domain" description="FF" evidence="2">
    <location>
        <begin position="42"/>
        <end position="98"/>
    </location>
</feature>
<dbReference type="EMBL" id="UYSG01000426">
    <property type="protein sequence ID" value="VDL19430.1"/>
    <property type="molecule type" value="Genomic_DNA"/>
</dbReference>
<feature type="compositionally biased region" description="Basic residues" evidence="1">
    <location>
        <begin position="164"/>
        <end position="176"/>
    </location>
</feature>
<name>A0A0R3SBT3_HYMDI</name>
<dbReference type="OrthoDB" id="187617at2759"/>
<dbReference type="Proteomes" id="UP000274504">
    <property type="component" value="Unassembled WGS sequence"/>
</dbReference>
<feature type="compositionally biased region" description="Basic and acidic residues" evidence="1">
    <location>
        <begin position="250"/>
        <end position="264"/>
    </location>
</feature>
<evidence type="ECO:0000256" key="1">
    <source>
        <dbReference type="SAM" id="MobiDB-lite"/>
    </source>
</evidence>
<evidence type="ECO:0000313" key="3">
    <source>
        <dbReference type="EMBL" id="VDL19430.1"/>
    </source>
</evidence>
<dbReference type="InterPro" id="IPR036517">
    <property type="entry name" value="FF_domain_sf"/>
</dbReference>
<dbReference type="SUPFAM" id="SSF81698">
    <property type="entry name" value="FF domain"/>
    <property type="match status" value="1"/>
</dbReference>
<feature type="compositionally biased region" description="Basic residues" evidence="1">
    <location>
        <begin position="186"/>
        <end position="198"/>
    </location>
</feature>
<feature type="compositionally biased region" description="Basic and acidic residues" evidence="1">
    <location>
        <begin position="118"/>
        <end position="144"/>
    </location>
</feature>
<protein>
    <submittedName>
        <fullName evidence="5">FF domain-containing protein</fullName>
    </submittedName>
</protein>
<dbReference type="SMART" id="SM00441">
    <property type="entry name" value="FF"/>
    <property type="match status" value="1"/>
</dbReference>
<feature type="compositionally biased region" description="Basic and acidic residues" evidence="1">
    <location>
        <begin position="152"/>
        <end position="163"/>
    </location>
</feature>
<dbReference type="STRING" id="6216.A0A0R3SBT3"/>
<dbReference type="WBParaSite" id="HDID_0000196801-mRNA-1">
    <property type="protein sequence ID" value="HDID_0000196801-mRNA-1"/>
    <property type="gene ID" value="HDID_0000196801"/>
</dbReference>
<dbReference type="Pfam" id="PF01846">
    <property type="entry name" value="FF"/>
    <property type="match status" value="1"/>
</dbReference>
<dbReference type="InterPro" id="IPR002713">
    <property type="entry name" value="FF_domain"/>
</dbReference>
<feature type="region of interest" description="Disordered" evidence="1">
    <location>
        <begin position="104"/>
        <end position="318"/>
    </location>
</feature>
<feature type="compositionally biased region" description="Basic residues" evidence="1">
    <location>
        <begin position="209"/>
        <end position="219"/>
    </location>
</feature>
<evidence type="ECO:0000313" key="5">
    <source>
        <dbReference type="WBParaSite" id="HDID_0000196801-mRNA-1"/>
    </source>
</evidence>